<feature type="domain" description="YvlB/LiaX N-terminal" evidence="2">
    <location>
        <begin position="3"/>
        <end position="31"/>
    </location>
</feature>
<comment type="caution">
    <text evidence="3">The sequence shown here is derived from an EMBL/GenBank/DDBJ whole genome shotgun (WGS) entry which is preliminary data.</text>
</comment>
<dbReference type="Pfam" id="PF13349">
    <property type="entry name" value="DUF4097"/>
    <property type="match status" value="1"/>
</dbReference>
<dbReference type="Gene3D" id="2.160.20.120">
    <property type="match status" value="1"/>
</dbReference>
<dbReference type="InterPro" id="IPR025164">
    <property type="entry name" value="Toastrack_DUF4097"/>
</dbReference>
<feature type="domain" description="DUF4097" evidence="1">
    <location>
        <begin position="99"/>
        <end position="348"/>
    </location>
</feature>
<protein>
    <submittedName>
        <fullName evidence="3">DUF4097 and DUF4098 domain-containing protein YvlB</fullName>
    </submittedName>
</protein>
<dbReference type="Proteomes" id="UP000581688">
    <property type="component" value="Unassembled WGS sequence"/>
</dbReference>
<evidence type="ECO:0000313" key="4">
    <source>
        <dbReference type="Proteomes" id="UP000581688"/>
    </source>
</evidence>
<evidence type="ECO:0000259" key="2">
    <source>
        <dbReference type="Pfam" id="PF22746"/>
    </source>
</evidence>
<keyword evidence="4" id="KW-1185">Reference proteome</keyword>
<dbReference type="AlphaFoldDB" id="A0A841Q5G0"/>
<gene>
    <name evidence="3" type="ORF">HNQ94_002046</name>
</gene>
<dbReference type="Pfam" id="PF22746">
    <property type="entry name" value="SHOCT-like_DUF2089-C"/>
    <property type="match status" value="1"/>
</dbReference>
<sequence length="352" mass="40170">MSEERKRILKMLESGAISVEEAEKMLEQVEESNFLSEHVEWEEFEKEEPQKQSTKKKVFDFLNNTVKKIKNADLDFNFGPSIDVSHVFFYQATTFNQLQLEIENGSVDVRAWDEEDVRIECKAKVYKVNDAEQAKKLLLEQLEVHLDNKDLKIKLESKKMKADLILYVPRRAYEEGKVRLFNGPISLKGFYVNTLNCKTSNGDIELQKMKGDEWEVKAVNSDIRLVDVNVKNSEVEALTGSIQVEGEFGKLDAQLVNGSIHCKWFGELGHTGFFKTTTGSIDLNLPPHRAIDGELKTTIGSIHCDLPEHYIIRSDSEVLKKQLHFQTKKEANATLFIEAETKTGSIKVKPIS</sequence>
<reference evidence="3 4" key="1">
    <citation type="submission" date="2020-08" db="EMBL/GenBank/DDBJ databases">
        <title>Genomic Encyclopedia of Type Strains, Phase IV (KMG-IV): sequencing the most valuable type-strain genomes for metagenomic binning, comparative biology and taxonomic classification.</title>
        <authorList>
            <person name="Goeker M."/>
        </authorList>
    </citation>
    <scope>NUCLEOTIDE SEQUENCE [LARGE SCALE GENOMIC DNA]</scope>
    <source>
        <strain evidence="3 4">DSM 19612</strain>
    </source>
</reference>
<dbReference type="RefSeq" id="WP_174496053.1">
    <property type="nucleotide sequence ID" value="NZ_CADDWK010000006.1"/>
</dbReference>
<dbReference type="PANTHER" id="PTHR34094:SF1">
    <property type="entry name" value="PROTEIN FAM185A"/>
    <property type="match status" value="1"/>
</dbReference>
<proteinExistence type="predicted"/>
<dbReference type="PANTHER" id="PTHR34094">
    <property type="match status" value="1"/>
</dbReference>
<accession>A0A841Q5G0</accession>
<evidence type="ECO:0000313" key="3">
    <source>
        <dbReference type="EMBL" id="MBB6453597.1"/>
    </source>
</evidence>
<dbReference type="EMBL" id="JACHGH010000005">
    <property type="protein sequence ID" value="MBB6453597.1"/>
    <property type="molecule type" value="Genomic_DNA"/>
</dbReference>
<organism evidence="3 4">
    <name type="scientific">Salirhabdus euzebyi</name>
    <dbReference type="NCBI Taxonomy" id="394506"/>
    <lineage>
        <taxon>Bacteria</taxon>
        <taxon>Bacillati</taxon>
        <taxon>Bacillota</taxon>
        <taxon>Bacilli</taxon>
        <taxon>Bacillales</taxon>
        <taxon>Bacillaceae</taxon>
        <taxon>Salirhabdus</taxon>
    </lineage>
</organism>
<evidence type="ECO:0000259" key="1">
    <source>
        <dbReference type="Pfam" id="PF13349"/>
    </source>
</evidence>
<name>A0A841Q5G0_9BACI</name>
<dbReference type="InterPro" id="IPR053959">
    <property type="entry name" value="YvlB/LiaX_N"/>
</dbReference>